<evidence type="ECO:0000256" key="14">
    <source>
        <dbReference type="SAM" id="MobiDB-lite"/>
    </source>
</evidence>
<dbReference type="CDD" id="cd07843">
    <property type="entry name" value="STKc_CDC2L1"/>
    <property type="match status" value="1"/>
</dbReference>
<feature type="compositionally biased region" description="Acidic residues" evidence="14">
    <location>
        <begin position="190"/>
        <end position="212"/>
    </location>
</feature>
<dbReference type="SUPFAM" id="SSF56112">
    <property type="entry name" value="Protein kinase-like (PK-like)"/>
    <property type="match status" value="1"/>
</dbReference>
<organism evidence="16">
    <name type="scientific">Lepeophtheirus salmonis</name>
    <name type="common">Salmon louse</name>
    <name type="synonym">Caligus salmonis</name>
    <dbReference type="NCBI Taxonomy" id="72036"/>
    <lineage>
        <taxon>Eukaryota</taxon>
        <taxon>Metazoa</taxon>
        <taxon>Ecdysozoa</taxon>
        <taxon>Arthropoda</taxon>
        <taxon>Crustacea</taxon>
        <taxon>Multicrustacea</taxon>
        <taxon>Hexanauplia</taxon>
        <taxon>Copepoda</taxon>
        <taxon>Siphonostomatoida</taxon>
        <taxon>Caligidae</taxon>
        <taxon>Lepeophtheirus</taxon>
    </lineage>
</organism>
<dbReference type="Gene3D" id="3.30.200.20">
    <property type="entry name" value="Phosphorylase Kinase, domain 1"/>
    <property type="match status" value="1"/>
</dbReference>
<dbReference type="InterPro" id="IPR000719">
    <property type="entry name" value="Prot_kinase_dom"/>
</dbReference>
<evidence type="ECO:0000256" key="9">
    <source>
        <dbReference type="ARBA" id="ARBA00022840"/>
    </source>
</evidence>
<dbReference type="GO" id="GO:0005524">
    <property type="term" value="F:ATP binding"/>
    <property type="evidence" value="ECO:0007669"/>
    <property type="project" value="UniProtKB-KW"/>
</dbReference>
<keyword evidence="8 16" id="KW-0418">Kinase</keyword>
<feature type="compositionally biased region" description="Basic and acidic residues" evidence="14">
    <location>
        <begin position="155"/>
        <end position="165"/>
    </location>
</feature>
<dbReference type="PROSITE" id="PS50011">
    <property type="entry name" value="PROTEIN_KINASE_DOM"/>
    <property type="match status" value="1"/>
</dbReference>
<dbReference type="InterPro" id="IPR008271">
    <property type="entry name" value="Ser/Thr_kinase_AS"/>
</dbReference>
<dbReference type="PANTHER" id="PTHR24056">
    <property type="entry name" value="CELL DIVISION PROTEIN KINASE"/>
    <property type="match status" value="1"/>
</dbReference>
<dbReference type="EC" id="2.7.11.22" evidence="3"/>
<dbReference type="InterPro" id="IPR045267">
    <property type="entry name" value="CDK11/PITSLRE_STKc"/>
</dbReference>
<dbReference type="SMART" id="SM00220">
    <property type="entry name" value="S_TKc"/>
    <property type="match status" value="1"/>
</dbReference>
<evidence type="ECO:0000256" key="2">
    <source>
        <dbReference type="ARBA" id="ARBA00006485"/>
    </source>
</evidence>
<feature type="compositionally biased region" description="Acidic residues" evidence="14">
    <location>
        <begin position="112"/>
        <end position="148"/>
    </location>
</feature>
<evidence type="ECO:0000256" key="11">
    <source>
        <dbReference type="ARBA" id="ARBA00047811"/>
    </source>
</evidence>
<feature type="compositionally biased region" description="Acidic residues" evidence="14">
    <location>
        <begin position="70"/>
        <end position="100"/>
    </location>
</feature>
<evidence type="ECO:0000313" key="16">
    <source>
        <dbReference type="EMBL" id="CDW45328.1"/>
    </source>
</evidence>
<evidence type="ECO:0000256" key="4">
    <source>
        <dbReference type="ARBA" id="ARBA00022527"/>
    </source>
</evidence>
<evidence type="ECO:0000256" key="12">
    <source>
        <dbReference type="ARBA" id="ARBA00048367"/>
    </source>
</evidence>
<keyword evidence="7" id="KW-0547">Nucleotide-binding</keyword>
<evidence type="ECO:0000256" key="7">
    <source>
        <dbReference type="ARBA" id="ARBA00022741"/>
    </source>
</evidence>
<comment type="catalytic activity">
    <reaction evidence="12">
        <text>L-seryl-[protein] + ATP = O-phospho-L-seryl-[protein] + ADP + H(+)</text>
        <dbReference type="Rhea" id="RHEA:17989"/>
        <dbReference type="Rhea" id="RHEA-COMP:9863"/>
        <dbReference type="Rhea" id="RHEA-COMP:11604"/>
        <dbReference type="ChEBI" id="CHEBI:15378"/>
        <dbReference type="ChEBI" id="CHEBI:29999"/>
        <dbReference type="ChEBI" id="CHEBI:30616"/>
        <dbReference type="ChEBI" id="CHEBI:83421"/>
        <dbReference type="ChEBI" id="CHEBI:456216"/>
        <dbReference type="EC" id="2.7.11.22"/>
    </reaction>
</comment>
<dbReference type="Gene3D" id="1.10.510.10">
    <property type="entry name" value="Transferase(Phosphotransferase) domain 1"/>
    <property type="match status" value="1"/>
</dbReference>
<dbReference type="GO" id="GO:0004693">
    <property type="term" value="F:cyclin-dependent protein serine/threonine kinase activity"/>
    <property type="evidence" value="ECO:0007669"/>
    <property type="project" value="UniProtKB-EC"/>
</dbReference>
<evidence type="ECO:0000256" key="5">
    <source>
        <dbReference type="ARBA" id="ARBA00022553"/>
    </source>
</evidence>
<dbReference type="FunFam" id="1.10.510.10:FF:000124">
    <property type="entry name" value="cyclin-dependent kinase 11B isoform X1"/>
    <property type="match status" value="1"/>
</dbReference>
<evidence type="ECO:0000256" key="1">
    <source>
        <dbReference type="ARBA" id="ARBA00001946"/>
    </source>
</evidence>
<evidence type="ECO:0000256" key="10">
    <source>
        <dbReference type="ARBA" id="ARBA00023306"/>
    </source>
</evidence>
<dbReference type="AlphaFoldDB" id="A0A0K2V458"/>
<keyword evidence="10" id="KW-0131">Cell cycle</keyword>
<reference evidence="16" key="1">
    <citation type="submission" date="2014-05" db="EMBL/GenBank/DDBJ databases">
        <authorList>
            <person name="Chronopoulou M."/>
        </authorList>
    </citation>
    <scope>NUCLEOTIDE SEQUENCE</scope>
    <source>
        <tissue evidence="16">Whole organism</tissue>
    </source>
</reference>
<feature type="region of interest" description="Disordered" evidence="14">
    <location>
        <begin position="529"/>
        <end position="561"/>
    </location>
</feature>
<feature type="region of interest" description="Disordered" evidence="14">
    <location>
        <begin position="37"/>
        <end position="216"/>
    </location>
</feature>
<sequence length="588" mass="68275">MMKSFSFQQESSRRDMVVRRERKEVERKMFEYENRLKRRRDRSRDRIDGKRSRRKDKKKEEQLQEAIVVSEEEDEEDSPREVEDEEVEEEEDDENEEADTASEHSGITPEHNEEDSDETAEDSAEESDEGSSNEEDEEESETAEEEESPPSVVDLKIKKDEEWLGKKSSSSNKNYHDEEDVKDEEMVSQGEDEEDDQKQEEEEEEEEEEEDLPNYLPSIYGCRSAEEFQYLNRIEEGTFGIVYRARDKRTSEIVAMKRLKMEREKEGFPITSLREINTLLIAQHPNVVTVREIVVGSNMDKIFIVMDFVEHDLKSLMETMREKKQSFLSGEVKCLMIQLLKAISHLHDNWILHRDLKSSNLLLSHNGILKVGDFGLAREYGSPLKPYTAIVVTLWYRAPELLLGIKEYTTHVDIWSIGCLFGEFLLMEPLFPGKSDIDQLNRIFKLLGTPHEKIWPGYNNLPAVQKMKFGDYPISHLRSQFPSQTLSEHGLYLLKRFFTYDPTKRISCEEALQMEYFRESPLPIDPSMFPTWPAKSEQTPGAPKKAASPKPPSGGGAFKKMNEDEEKLGFNFISRNSTTAAPGWNLKF</sequence>
<evidence type="ECO:0000256" key="8">
    <source>
        <dbReference type="ARBA" id="ARBA00022777"/>
    </source>
</evidence>
<evidence type="ECO:0000259" key="15">
    <source>
        <dbReference type="PROSITE" id="PS50011"/>
    </source>
</evidence>
<dbReference type="OrthoDB" id="647at2759"/>
<dbReference type="Pfam" id="PF00069">
    <property type="entry name" value="Pkinase"/>
    <property type="match status" value="1"/>
</dbReference>
<keyword evidence="4" id="KW-0723">Serine/threonine-protein kinase</keyword>
<dbReference type="EMBL" id="HACA01027967">
    <property type="protein sequence ID" value="CDW45328.1"/>
    <property type="molecule type" value="Transcribed_RNA"/>
</dbReference>
<dbReference type="GO" id="GO:0007346">
    <property type="term" value="P:regulation of mitotic cell cycle"/>
    <property type="evidence" value="ECO:0007669"/>
    <property type="project" value="TreeGrafter"/>
</dbReference>
<keyword evidence="9" id="KW-0067">ATP-binding</keyword>
<dbReference type="FunFam" id="3.30.200.20:FF:000054">
    <property type="entry name" value="Cyclin-dependent kinase 11B"/>
    <property type="match status" value="1"/>
</dbReference>
<evidence type="ECO:0000256" key="6">
    <source>
        <dbReference type="ARBA" id="ARBA00022679"/>
    </source>
</evidence>
<dbReference type="InterPro" id="IPR050108">
    <property type="entry name" value="CDK"/>
</dbReference>
<dbReference type="PANTHER" id="PTHR24056:SF107">
    <property type="entry name" value="CYCLIN-DEPENDENT KINASE 11A-RELATED"/>
    <property type="match status" value="1"/>
</dbReference>
<dbReference type="GO" id="GO:0005634">
    <property type="term" value="C:nucleus"/>
    <property type="evidence" value="ECO:0007669"/>
    <property type="project" value="UniProtKB-ARBA"/>
</dbReference>
<protein>
    <recommendedName>
        <fullName evidence="3">cyclin-dependent kinase</fullName>
        <ecNumber evidence="3">2.7.11.22</ecNumber>
    </recommendedName>
    <alternativeName>
        <fullName evidence="13">Galactosyltransferase-associated protein kinase p58/GTA</fullName>
    </alternativeName>
</protein>
<evidence type="ECO:0000256" key="13">
    <source>
        <dbReference type="ARBA" id="ARBA00079859"/>
    </source>
</evidence>
<evidence type="ECO:0000256" key="3">
    <source>
        <dbReference type="ARBA" id="ARBA00012425"/>
    </source>
</evidence>
<comment type="catalytic activity">
    <reaction evidence="11">
        <text>L-threonyl-[protein] + ATP = O-phospho-L-threonyl-[protein] + ADP + H(+)</text>
        <dbReference type="Rhea" id="RHEA:46608"/>
        <dbReference type="Rhea" id="RHEA-COMP:11060"/>
        <dbReference type="Rhea" id="RHEA-COMP:11605"/>
        <dbReference type="ChEBI" id="CHEBI:15378"/>
        <dbReference type="ChEBI" id="CHEBI:30013"/>
        <dbReference type="ChEBI" id="CHEBI:30616"/>
        <dbReference type="ChEBI" id="CHEBI:61977"/>
        <dbReference type="ChEBI" id="CHEBI:456216"/>
        <dbReference type="EC" id="2.7.11.22"/>
    </reaction>
</comment>
<comment type="cofactor">
    <cofactor evidence="1">
        <name>Mg(2+)</name>
        <dbReference type="ChEBI" id="CHEBI:18420"/>
    </cofactor>
</comment>
<feature type="compositionally biased region" description="Basic and acidic residues" evidence="14">
    <location>
        <begin position="11"/>
        <end position="25"/>
    </location>
</feature>
<feature type="region of interest" description="Disordered" evidence="14">
    <location>
        <begin position="1"/>
        <end position="25"/>
    </location>
</feature>
<proteinExistence type="inferred from homology"/>
<name>A0A0K2V458_LEPSM</name>
<dbReference type="InterPro" id="IPR011009">
    <property type="entry name" value="Kinase-like_dom_sf"/>
</dbReference>
<feature type="domain" description="Protein kinase" evidence="15">
    <location>
        <begin position="228"/>
        <end position="517"/>
    </location>
</feature>
<comment type="similarity">
    <text evidence="2">Belongs to the protein kinase superfamily. CMGC Ser/Thr protein kinase family. CDC2/CDKX subfamily.</text>
</comment>
<keyword evidence="5" id="KW-0597">Phosphoprotein</keyword>
<keyword evidence="6" id="KW-0808">Transferase</keyword>
<dbReference type="PROSITE" id="PS00108">
    <property type="entry name" value="PROTEIN_KINASE_ST"/>
    <property type="match status" value="1"/>
</dbReference>
<accession>A0A0K2V458</accession>